<proteinExistence type="inferred from homology"/>
<keyword evidence="6" id="KW-1185">Reference proteome</keyword>
<feature type="region of interest" description="Disordered" evidence="4">
    <location>
        <begin position="1"/>
        <end position="26"/>
    </location>
</feature>
<sequence length="56" mass="6743">MFGSRYNAGKVRRNTPKVKKSTKRRVNGRAHLRKLYNQRQALFNDDPFFEFNKNIK</sequence>
<evidence type="ECO:0000256" key="3">
    <source>
        <dbReference type="RuleBase" id="RU364011"/>
    </source>
</evidence>
<gene>
    <name evidence="5" type="ORF">ENUP19_0240G0057</name>
</gene>
<keyword evidence="2 3" id="KW-0687">Ribonucleoprotein</keyword>
<name>A0ABQ0DQB2_9EUKA</name>
<organism evidence="5 6">
    <name type="scientific">Entamoeba nuttalli</name>
    <dbReference type="NCBI Taxonomy" id="412467"/>
    <lineage>
        <taxon>Eukaryota</taxon>
        <taxon>Amoebozoa</taxon>
        <taxon>Evosea</taxon>
        <taxon>Archamoebae</taxon>
        <taxon>Mastigamoebida</taxon>
        <taxon>Entamoebidae</taxon>
        <taxon>Entamoeba</taxon>
    </lineage>
</organism>
<evidence type="ECO:0000256" key="4">
    <source>
        <dbReference type="SAM" id="MobiDB-lite"/>
    </source>
</evidence>
<comment type="similarity">
    <text evidence="3">Belongs to the eukaryotic ribosomal protein eS30 family.</text>
</comment>
<protein>
    <recommendedName>
        <fullName evidence="3">40S ribosomal protein S30</fullName>
    </recommendedName>
</protein>
<dbReference type="Pfam" id="PF04758">
    <property type="entry name" value="Ribosomal_S30"/>
    <property type="match status" value="1"/>
</dbReference>
<dbReference type="Proteomes" id="UP001628156">
    <property type="component" value="Unassembled WGS sequence"/>
</dbReference>
<keyword evidence="1 3" id="KW-0689">Ribosomal protein</keyword>
<evidence type="ECO:0000313" key="6">
    <source>
        <dbReference type="Proteomes" id="UP001628156"/>
    </source>
</evidence>
<dbReference type="EMBL" id="BAAFRS010000240">
    <property type="protein sequence ID" value="GAB1225050.1"/>
    <property type="molecule type" value="Genomic_DNA"/>
</dbReference>
<feature type="compositionally biased region" description="Basic residues" evidence="4">
    <location>
        <begin position="10"/>
        <end position="26"/>
    </location>
</feature>
<accession>A0ABQ0DQB2</accession>
<evidence type="ECO:0000256" key="1">
    <source>
        <dbReference type="ARBA" id="ARBA00022980"/>
    </source>
</evidence>
<reference evidence="5 6" key="1">
    <citation type="journal article" date="2019" name="PLoS Negl. Trop. Dis.">
        <title>Whole genome sequencing of Entamoeba nuttalli reveals mammalian host-related molecular signatures and a novel octapeptide-repeat surface protein.</title>
        <authorList>
            <person name="Tanaka M."/>
            <person name="Makiuchi T."/>
            <person name="Komiyama T."/>
            <person name="Shiina T."/>
            <person name="Osaki K."/>
            <person name="Tachibana H."/>
        </authorList>
    </citation>
    <scope>NUCLEOTIDE SEQUENCE [LARGE SCALE GENOMIC DNA]</scope>
    <source>
        <strain evidence="5 6">P19-061405</strain>
    </source>
</reference>
<evidence type="ECO:0000256" key="2">
    <source>
        <dbReference type="ARBA" id="ARBA00023274"/>
    </source>
</evidence>
<evidence type="ECO:0000313" key="5">
    <source>
        <dbReference type="EMBL" id="GAB1225050.1"/>
    </source>
</evidence>
<dbReference type="InterPro" id="IPR006846">
    <property type="entry name" value="Ribosomal_eS30"/>
</dbReference>
<comment type="caution">
    <text evidence="5">The sequence shown here is derived from an EMBL/GenBank/DDBJ whole genome shotgun (WGS) entry which is preliminary data.</text>
</comment>